<dbReference type="InterPro" id="IPR025852">
    <property type="entry name" value="SM_dom_ATX"/>
</dbReference>
<feature type="compositionally biased region" description="Low complexity" evidence="1">
    <location>
        <begin position="479"/>
        <end position="488"/>
    </location>
</feature>
<dbReference type="GO" id="GO:0003729">
    <property type="term" value="F:mRNA binding"/>
    <property type="evidence" value="ECO:0007669"/>
    <property type="project" value="TreeGrafter"/>
</dbReference>
<sequence>MRGNFGHNKKRENGSPNRFGSSNRSSNQQNGSNIFFESAETTNSFNDRQDYLLINSIGSNVTTTTTNGIKYSGVLVSCNPESKDGIDIVLKFPKVISTEFSDDIDVISNKLGKSLLIRGEDVAELELNDIDFSLDDKFEKNKKAEIDASAKKEIQEEIKQGFRTDIDISRASNNVRERELQKWTPDVDDMAPLEQQTLEESSSNWDQFAVNEKKFGVKSTFDEHLYTTKINKNDPNFEKRLKEAERIAKEIESQGTSGNIHIAEDRGIIVDDSGLDEEDKYSGVDRRGNELLAALKSKSKPTEAKPAKYVPPTLRNQPHHNDPAIISSTTTNTTSSKSSNIIGTSTNTTVADSNVPLTKSNPKADAKTETKTETKAETKAEIKVETKVEAKVETEVETKVETSIETKTEPKADSKTKSKGDEKSSGAKSSKISGKDAQIEDLKKFSQKFRVPYEVPEDMKDFVKKSTSKGESNEKHTKSSSSTAPTSKSESRTRDGKSQQSGSGRSSTGSKRHSQASFFGSKVPQANNNKKALFTQNFNMFKKAKEAYDLKSNSDKSESKTMERFMIEKPYFTAPTWDSTIEQSYKNLFPDERVSAQKAQMRLQQRQMNSMNAAALANSQMGMSMGNMMRYPMNTGSGNPMMNGAMGMYMPFQPQPVFYPSMPQMMGVMGGTDDATSPVSPQATSQQFGPAYGIPGAPVAAYGYPTGIPFQAMMGNNANSTGGHYRGNNHNNNHYNHHHNHGNNHNKNNYENRS</sequence>
<dbReference type="Pfam" id="PF14438">
    <property type="entry name" value="SM-ATX"/>
    <property type="match status" value="1"/>
</dbReference>
<feature type="compositionally biased region" description="Basic and acidic residues" evidence="1">
    <location>
        <begin position="433"/>
        <end position="444"/>
    </location>
</feature>
<feature type="compositionally biased region" description="Basic and acidic residues" evidence="1">
    <location>
        <begin position="362"/>
        <end position="425"/>
    </location>
</feature>
<feature type="compositionally biased region" description="Low complexity" evidence="1">
    <location>
        <begin position="722"/>
        <end position="734"/>
    </location>
</feature>
<dbReference type="GeneID" id="5547344"/>
<evidence type="ECO:0000256" key="1">
    <source>
        <dbReference type="SAM" id="MobiDB-lite"/>
    </source>
</evidence>
<evidence type="ECO:0000313" key="4">
    <source>
        <dbReference type="Proteomes" id="UP000000267"/>
    </source>
</evidence>
<feature type="region of interest" description="Disordered" evidence="1">
    <location>
        <begin position="1"/>
        <end position="31"/>
    </location>
</feature>
<dbReference type="PANTHER" id="PTHR12854">
    <property type="entry name" value="ATAXIN 2-RELATED"/>
    <property type="match status" value="1"/>
</dbReference>
<feature type="compositionally biased region" description="Low complexity" evidence="1">
    <location>
        <begin position="14"/>
        <end position="31"/>
    </location>
</feature>
<dbReference type="GO" id="GO:1904262">
    <property type="term" value="P:negative regulation of TORC1 signaling"/>
    <property type="evidence" value="ECO:0007669"/>
    <property type="project" value="EnsemblFungi"/>
</dbReference>
<name>A7TFK3_VANPO</name>
<feature type="compositionally biased region" description="Low complexity" evidence="1">
    <location>
        <begin position="325"/>
        <end position="349"/>
    </location>
</feature>
<dbReference type="FunCoup" id="A7TFK3">
    <property type="interactions" value="120"/>
</dbReference>
<dbReference type="GO" id="GO:1901524">
    <property type="term" value="P:regulation of mitophagy"/>
    <property type="evidence" value="ECO:0007669"/>
    <property type="project" value="EnsemblFungi"/>
</dbReference>
<dbReference type="AlphaFoldDB" id="A7TFK3"/>
<accession>A7TFK3</accession>
<dbReference type="GO" id="GO:0005840">
    <property type="term" value="C:ribosome"/>
    <property type="evidence" value="ECO:0007669"/>
    <property type="project" value="EnsemblFungi"/>
</dbReference>
<feature type="region of interest" description="Disordered" evidence="1">
    <location>
        <begin position="298"/>
        <end position="524"/>
    </location>
</feature>
<feature type="domain" description="LsmAD" evidence="2">
    <location>
        <begin position="215"/>
        <end position="287"/>
    </location>
</feature>
<evidence type="ECO:0000313" key="3">
    <source>
        <dbReference type="EMBL" id="EDO19017.1"/>
    </source>
</evidence>
<feature type="compositionally biased region" description="Polar residues" evidence="1">
    <location>
        <begin position="350"/>
        <end position="361"/>
    </location>
</feature>
<dbReference type="eggNOG" id="KOG2375">
    <property type="taxonomic scope" value="Eukaryota"/>
</dbReference>
<dbReference type="GO" id="GO:0010494">
    <property type="term" value="C:cytoplasmic stress granule"/>
    <property type="evidence" value="ECO:0007669"/>
    <property type="project" value="EnsemblFungi"/>
</dbReference>
<proteinExistence type="predicted"/>
<protein>
    <recommendedName>
        <fullName evidence="2">LsmAD domain-containing protein</fullName>
    </recommendedName>
</protein>
<feature type="region of interest" description="Disordered" evidence="1">
    <location>
        <begin position="721"/>
        <end position="754"/>
    </location>
</feature>
<reference evidence="3 4" key="1">
    <citation type="journal article" date="2007" name="Proc. Natl. Acad. Sci. U.S.A.">
        <title>Independent sorting-out of thousands of duplicated gene pairs in two yeast species descended from a whole-genome duplication.</title>
        <authorList>
            <person name="Scannell D.R."/>
            <person name="Frank A.C."/>
            <person name="Conant G.C."/>
            <person name="Byrne K.P."/>
            <person name="Woolfit M."/>
            <person name="Wolfe K.H."/>
        </authorList>
    </citation>
    <scope>NUCLEOTIDE SEQUENCE [LARGE SCALE GENOMIC DNA]</scope>
    <source>
        <strain evidence="4">ATCC 22028 / DSM 70294 / BCRC 21397 / CBS 2163 / NBRC 10782 / NRRL Y-8283 / UCD 57-17</strain>
    </source>
</reference>
<dbReference type="GO" id="GO:0045727">
    <property type="term" value="P:positive regulation of translation"/>
    <property type="evidence" value="ECO:0007669"/>
    <property type="project" value="EnsemblFungi"/>
</dbReference>
<dbReference type="Pfam" id="PF06741">
    <property type="entry name" value="LsmAD"/>
    <property type="match status" value="1"/>
</dbReference>
<feature type="compositionally biased region" description="Low complexity" evidence="1">
    <location>
        <begin position="498"/>
        <end position="509"/>
    </location>
</feature>
<dbReference type="GO" id="GO:0005829">
    <property type="term" value="C:cytosol"/>
    <property type="evidence" value="ECO:0007669"/>
    <property type="project" value="EnsemblFungi"/>
</dbReference>
<dbReference type="RefSeq" id="XP_001646875.1">
    <property type="nucleotide sequence ID" value="XM_001646825.1"/>
</dbReference>
<dbReference type="EMBL" id="DS480383">
    <property type="protein sequence ID" value="EDO19017.1"/>
    <property type="molecule type" value="Genomic_DNA"/>
</dbReference>
<dbReference type="SMART" id="SM01272">
    <property type="entry name" value="LsmAD"/>
    <property type="match status" value="1"/>
</dbReference>
<dbReference type="PANTHER" id="PTHR12854:SF7">
    <property type="entry name" value="ATAXIN-2 HOMOLOG"/>
    <property type="match status" value="1"/>
</dbReference>
<dbReference type="OrthoDB" id="2275718at2759"/>
<dbReference type="InParanoid" id="A7TFK3"/>
<dbReference type="PhylomeDB" id="A7TFK3"/>
<feature type="compositionally biased region" description="Basic residues" evidence="1">
    <location>
        <begin position="735"/>
        <end position="744"/>
    </location>
</feature>
<dbReference type="Proteomes" id="UP000000267">
    <property type="component" value="Unassembled WGS sequence"/>
</dbReference>
<evidence type="ECO:0000259" key="2">
    <source>
        <dbReference type="SMART" id="SM01272"/>
    </source>
</evidence>
<dbReference type="GO" id="GO:0044877">
    <property type="term" value="F:protein-containing complex binding"/>
    <property type="evidence" value="ECO:0007669"/>
    <property type="project" value="EnsemblFungi"/>
</dbReference>
<dbReference type="GO" id="GO:0042149">
    <property type="term" value="P:cellular response to glucose starvation"/>
    <property type="evidence" value="ECO:0007669"/>
    <property type="project" value="EnsemblFungi"/>
</dbReference>
<dbReference type="InterPro" id="IPR045117">
    <property type="entry name" value="ATXN2-like"/>
</dbReference>
<dbReference type="InterPro" id="IPR009604">
    <property type="entry name" value="LsmAD_domain"/>
</dbReference>
<dbReference type="OMA" id="YFTAPTW"/>
<dbReference type="GO" id="GO:0043007">
    <property type="term" value="P:maintenance of rDNA"/>
    <property type="evidence" value="ECO:0007669"/>
    <property type="project" value="EnsemblFungi"/>
</dbReference>
<dbReference type="GO" id="GO:0034063">
    <property type="term" value="P:stress granule assembly"/>
    <property type="evidence" value="ECO:0007669"/>
    <property type="project" value="EnsemblFungi"/>
</dbReference>
<dbReference type="KEGG" id="vpo:Kpol_2002p88"/>
<organism evidence="4">
    <name type="scientific">Vanderwaltozyma polyspora (strain ATCC 22028 / DSM 70294 / BCRC 21397 / CBS 2163 / NBRC 10782 / NRRL Y-8283 / UCD 57-17)</name>
    <name type="common">Kluyveromyces polysporus</name>
    <dbReference type="NCBI Taxonomy" id="436907"/>
    <lineage>
        <taxon>Eukaryota</taxon>
        <taxon>Fungi</taxon>
        <taxon>Dikarya</taxon>
        <taxon>Ascomycota</taxon>
        <taxon>Saccharomycotina</taxon>
        <taxon>Saccharomycetes</taxon>
        <taxon>Saccharomycetales</taxon>
        <taxon>Saccharomycetaceae</taxon>
        <taxon>Vanderwaltozyma</taxon>
    </lineage>
</organism>
<keyword evidence="4" id="KW-1185">Reference proteome</keyword>
<dbReference type="HOGENOM" id="CLU_009985_0_0_1"/>
<dbReference type="STRING" id="436907.A7TFK3"/>
<gene>
    <name evidence="3" type="ORF">Kpol_2002p88</name>
</gene>